<keyword evidence="1" id="KW-0812">Transmembrane</keyword>
<keyword evidence="3" id="KW-1185">Reference proteome</keyword>
<name>A0A8G1VUL3_9EURO</name>
<evidence type="ECO:0000256" key="1">
    <source>
        <dbReference type="SAM" id="Phobius"/>
    </source>
</evidence>
<dbReference type="Proteomes" id="UP000249789">
    <property type="component" value="Unassembled WGS sequence"/>
</dbReference>
<evidence type="ECO:0000313" key="3">
    <source>
        <dbReference type="Proteomes" id="UP000249789"/>
    </source>
</evidence>
<keyword evidence="1" id="KW-1133">Transmembrane helix</keyword>
<proteinExistence type="predicted"/>
<organism evidence="2 3">
    <name type="scientific">Aspergillus fijiensis CBS 313.89</name>
    <dbReference type="NCBI Taxonomy" id="1448319"/>
    <lineage>
        <taxon>Eukaryota</taxon>
        <taxon>Fungi</taxon>
        <taxon>Dikarya</taxon>
        <taxon>Ascomycota</taxon>
        <taxon>Pezizomycotina</taxon>
        <taxon>Eurotiomycetes</taxon>
        <taxon>Eurotiomycetidae</taxon>
        <taxon>Eurotiales</taxon>
        <taxon>Aspergillaceae</taxon>
        <taxon>Aspergillus</taxon>
    </lineage>
</organism>
<dbReference type="VEuPathDB" id="FungiDB:BO72DRAFT_387657"/>
<evidence type="ECO:0000313" key="2">
    <source>
        <dbReference type="EMBL" id="RAK73202.1"/>
    </source>
</evidence>
<protein>
    <submittedName>
        <fullName evidence="2">Uncharacterized protein</fullName>
    </submittedName>
</protein>
<accession>A0A8G1VUL3</accession>
<feature type="transmembrane region" description="Helical" evidence="1">
    <location>
        <begin position="59"/>
        <end position="79"/>
    </location>
</feature>
<feature type="transmembrane region" description="Helical" evidence="1">
    <location>
        <begin position="85"/>
        <end position="104"/>
    </location>
</feature>
<reference evidence="2 3" key="1">
    <citation type="submission" date="2018-02" db="EMBL/GenBank/DDBJ databases">
        <title>The genomes of Aspergillus section Nigri reveals drivers in fungal speciation.</title>
        <authorList>
            <consortium name="DOE Joint Genome Institute"/>
            <person name="Vesth T.C."/>
            <person name="Nybo J."/>
            <person name="Theobald S."/>
            <person name="Brandl J."/>
            <person name="Frisvad J.C."/>
            <person name="Nielsen K.F."/>
            <person name="Lyhne E.K."/>
            <person name="Kogle M.E."/>
            <person name="Kuo A."/>
            <person name="Riley R."/>
            <person name="Clum A."/>
            <person name="Nolan M."/>
            <person name="Lipzen A."/>
            <person name="Salamov A."/>
            <person name="Henrissat B."/>
            <person name="Wiebenga A."/>
            <person name="De vries R.P."/>
            <person name="Grigoriev I.V."/>
            <person name="Mortensen U.H."/>
            <person name="Andersen M.R."/>
            <person name="Baker S.E."/>
        </authorList>
    </citation>
    <scope>NUCLEOTIDE SEQUENCE [LARGE SCALE GENOMIC DNA]</scope>
    <source>
        <strain evidence="2 3">CBS 313.89</strain>
    </source>
</reference>
<gene>
    <name evidence="2" type="ORF">BO72DRAFT_387657</name>
</gene>
<keyword evidence="1" id="KW-0472">Membrane</keyword>
<sequence length="106" mass="11791">AHTTTGCGKQGFPSAQPYLSHTPGANPFCCMFLGRFRLDLHSLGRTEIPRNVFSFLQSVRVTISIVLHSASHMMILYVGTTLNRAMYALLFYPPWSASTILLVVKM</sequence>
<dbReference type="AlphaFoldDB" id="A0A8G1VUL3"/>
<feature type="non-terminal residue" evidence="2">
    <location>
        <position position="1"/>
    </location>
</feature>
<dbReference type="EMBL" id="KZ824683">
    <property type="protein sequence ID" value="RAK73202.1"/>
    <property type="molecule type" value="Genomic_DNA"/>
</dbReference>